<dbReference type="Gene3D" id="3.30.497.10">
    <property type="entry name" value="Antithrombin, subunit I, domain 2"/>
    <property type="match status" value="1"/>
</dbReference>
<name>A0A498KHC3_MALDO</name>
<accession>A0A498KHC3</accession>
<dbReference type="AlphaFoldDB" id="A0A498KHC3"/>
<dbReference type="InterPro" id="IPR042178">
    <property type="entry name" value="Serpin_sf_1"/>
</dbReference>
<dbReference type="SUPFAM" id="SSF56574">
    <property type="entry name" value="Serpins"/>
    <property type="match status" value="1"/>
</dbReference>
<comment type="caution">
    <text evidence="3">The sequence shown here is derived from an EMBL/GenBank/DDBJ whole genome shotgun (WGS) entry which is preliminary data.</text>
</comment>
<evidence type="ECO:0000259" key="2">
    <source>
        <dbReference type="Pfam" id="PF00079"/>
    </source>
</evidence>
<dbReference type="InterPro" id="IPR023796">
    <property type="entry name" value="Serpin_dom"/>
</dbReference>
<dbReference type="Proteomes" id="UP000290289">
    <property type="component" value="Chromosome 2"/>
</dbReference>
<evidence type="ECO:0000313" key="3">
    <source>
        <dbReference type="EMBL" id="RXI07098.1"/>
    </source>
</evidence>
<organism evidence="3 4">
    <name type="scientific">Malus domestica</name>
    <name type="common">Apple</name>
    <name type="synonym">Pyrus malus</name>
    <dbReference type="NCBI Taxonomy" id="3750"/>
    <lineage>
        <taxon>Eukaryota</taxon>
        <taxon>Viridiplantae</taxon>
        <taxon>Streptophyta</taxon>
        <taxon>Embryophyta</taxon>
        <taxon>Tracheophyta</taxon>
        <taxon>Spermatophyta</taxon>
        <taxon>Magnoliopsida</taxon>
        <taxon>eudicotyledons</taxon>
        <taxon>Gunneridae</taxon>
        <taxon>Pentapetalae</taxon>
        <taxon>rosids</taxon>
        <taxon>fabids</taxon>
        <taxon>Rosales</taxon>
        <taxon>Rosaceae</taxon>
        <taxon>Amygdaloideae</taxon>
        <taxon>Maleae</taxon>
        <taxon>Malus</taxon>
    </lineage>
</organism>
<evidence type="ECO:0000313" key="4">
    <source>
        <dbReference type="Proteomes" id="UP000290289"/>
    </source>
</evidence>
<dbReference type="InterPro" id="IPR036186">
    <property type="entry name" value="Serpin_sf"/>
</dbReference>
<gene>
    <name evidence="3" type="ORF">DVH24_026234</name>
</gene>
<protein>
    <recommendedName>
        <fullName evidence="2">Serpin domain-containing protein</fullName>
    </recommendedName>
</protein>
<comment type="similarity">
    <text evidence="1">Belongs to the serpin family.</text>
</comment>
<keyword evidence="4" id="KW-1185">Reference proteome</keyword>
<reference evidence="3 4" key="1">
    <citation type="submission" date="2018-10" db="EMBL/GenBank/DDBJ databases">
        <title>A high-quality apple genome assembly.</title>
        <authorList>
            <person name="Hu J."/>
        </authorList>
    </citation>
    <scope>NUCLEOTIDE SEQUENCE [LARGE SCALE GENOMIC DNA]</scope>
    <source>
        <strain evidence="4">cv. HFTH1</strain>
        <tissue evidence="3">Young leaf</tissue>
    </source>
</reference>
<proteinExistence type="inferred from homology"/>
<dbReference type="EMBL" id="RDQH01000328">
    <property type="protein sequence ID" value="RXI07098.1"/>
    <property type="molecule type" value="Genomic_DNA"/>
</dbReference>
<feature type="domain" description="Serpin" evidence="2">
    <location>
        <begin position="9"/>
        <end position="63"/>
    </location>
</feature>
<sequence>MELKKSISNQSGFGLRMTKQLFLNQGAKERNMVYSPLSIHVMLSLIAAGTKDPAKKVLLSFLNA</sequence>
<dbReference type="STRING" id="3750.A0A498KHC3"/>
<evidence type="ECO:0000256" key="1">
    <source>
        <dbReference type="ARBA" id="ARBA00009500"/>
    </source>
</evidence>
<dbReference type="Pfam" id="PF00079">
    <property type="entry name" value="Serpin"/>
    <property type="match status" value="1"/>
</dbReference>